<accession>A0A2R3IUV3</accession>
<keyword evidence="2" id="KW-1185">Reference proteome</keyword>
<dbReference type="AlphaFoldDB" id="A0A2R3IUV3"/>
<name>A0A2R3IUV3_9PSED</name>
<evidence type="ECO:0000313" key="1">
    <source>
        <dbReference type="EMBL" id="AVK05698.1"/>
    </source>
</evidence>
<reference evidence="1 2" key="1">
    <citation type="submission" date="2018-02" db="EMBL/GenBank/DDBJ databases">
        <title>FDA/CDC Antimicrobial Resistant Isolate Bank Genome Sequencing.</title>
        <authorList>
            <person name="Benahmed F.H."/>
            <person name="Lutgring J.D."/>
            <person name="Yoo B."/>
            <person name="Machado M."/>
            <person name="Brown A."/>
            <person name="McAllister G."/>
            <person name="Perry A."/>
            <person name="Halpin A.L."/>
            <person name="Vavikolanu K."/>
            <person name="Ott S."/>
            <person name="Zhao X."/>
            <person name="Tallon L.J."/>
            <person name="Sadzewicz L."/>
            <person name="Aluvathingal J."/>
            <person name="Nadendla S."/>
            <person name="Voskania-kordi A."/>
            <person name="Simonyan V."/>
            <person name="Patel J."/>
            <person name="Shawar R.M."/>
        </authorList>
    </citation>
    <scope>NUCLEOTIDE SEQUENCE [LARGE SCALE GENOMIC DNA]</scope>
    <source>
        <strain evidence="1 2">AR_0356</strain>
    </source>
</reference>
<organism evidence="1 2">
    <name type="scientific">Pseudomonas paraeruginosa</name>
    <dbReference type="NCBI Taxonomy" id="2994495"/>
    <lineage>
        <taxon>Bacteria</taxon>
        <taxon>Pseudomonadati</taxon>
        <taxon>Pseudomonadota</taxon>
        <taxon>Gammaproteobacteria</taxon>
        <taxon>Pseudomonadales</taxon>
        <taxon>Pseudomonadaceae</taxon>
        <taxon>Pseudomonas</taxon>
    </lineage>
</organism>
<dbReference type="Proteomes" id="UP000238390">
    <property type="component" value="Chromosome"/>
</dbReference>
<evidence type="ECO:0000313" key="2">
    <source>
        <dbReference type="Proteomes" id="UP000238390"/>
    </source>
</evidence>
<sequence length="74" mass="8639">MQVHWKTAPSCHDRAKVANAAADQSGITRPTIETLNRMCLSARVKAGYDGRHFSRFNSRPTTERFHERTYRQRY</sequence>
<protein>
    <submittedName>
        <fullName evidence="1">Uncharacterized protein</fullName>
    </submittedName>
</protein>
<gene>
    <name evidence="1" type="ORF">CSB93_0849</name>
</gene>
<dbReference type="EMBL" id="CP027169">
    <property type="protein sequence ID" value="AVK05698.1"/>
    <property type="molecule type" value="Genomic_DNA"/>
</dbReference>
<proteinExistence type="predicted"/>